<dbReference type="Proteomes" id="UP000321408">
    <property type="component" value="Chromosome"/>
</dbReference>
<dbReference type="InterPro" id="IPR004553">
    <property type="entry name" value="HMG_CoA_Rdtase_bac-typ"/>
</dbReference>
<dbReference type="GeneID" id="41329207"/>
<gene>
    <name evidence="4" type="ORF">DSAG12_01212</name>
</gene>
<dbReference type="PRINTS" id="PR00071">
    <property type="entry name" value="HMGCOARDTASE"/>
</dbReference>
<dbReference type="InterPro" id="IPR023074">
    <property type="entry name" value="HMG_CoA_Rdtase_cat_sf"/>
</dbReference>
<protein>
    <recommendedName>
        <fullName evidence="3">3-hydroxy-3-methylglutaryl coenzyme A reductase</fullName>
        <shortName evidence="3">HMG-CoA reductase</shortName>
    </recommendedName>
</protein>
<dbReference type="OrthoDB" id="10981at2157"/>
<dbReference type="InterPro" id="IPR009029">
    <property type="entry name" value="HMG_CoA_Rdtase_sub-bd_dom_sf"/>
</dbReference>
<name>A0A5B9D972_9ARCH</name>
<dbReference type="NCBIfam" id="TIGR00532">
    <property type="entry name" value="HMG_CoA_R_NAD"/>
    <property type="match status" value="1"/>
</dbReference>
<dbReference type="RefSeq" id="WP_147662298.1">
    <property type="nucleotide sequence ID" value="NZ_CP042905.2"/>
</dbReference>
<evidence type="ECO:0000256" key="3">
    <source>
        <dbReference type="RuleBase" id="RU361219"/>
    </source>
</evidence>
<keyword evidence="2 3" id="KW-0560">Oxidoreductase</keyword>
<dbReference type="CDD" id="cd00644">
    <property type="entry name" value="HMG-CoA_reductase_classII"/>
    <property type="match status" value="1"/>
</dbReference>
<evidence type="ECO:0000256" key="1">
    <source>
        <dbReference type="ARBA" id="ARBA00007661"/>
    </source>
</evidence>
<dbReference type="SUPFAM" id="SSF55035">
    <property type="entry name" value="NAD-binding domain of HMG-CoA reductase"/>
    <property type="match status" value="1"/>
</dbReference>
<dbReference type="Gene3D" id="3.90.770.10">
    <property type="entry name" value="3-hydroxy-3-methylglutaryl-coenzyme A Reductase, Chain A, domain 2"/>
    <property type="match status" value="2"/>
</dbReference>
<dbReference type="Pfam" id="PF00368">
    <property type="entry name" value="HMG-CoA_red"/>
    <property type="match status" value="1"/>
</dbReference>
<dbReference type="GO" id="GO:0015936">
    <property type="term" value="P:coenzyme A metabolic process"/>
    <property type="evidence" value="ECO:0007669"/>
    <property type="project" value="InterPro"/>
</dbReference>
<keyword evidence="5" id="KW-1185">Reference proteome</keyword>
<dbReference type="SUPFAM" id="SSF56542">
    <property type="entry name" value="Substrate-binding domain of HMG-CoA reductase"/>
    <property type="match status" value="1"/>
</dbReference>
<evidence type="ECO:0000313" key="4">
    <source>
        <dbReference type="EMBL" id="QEE15387.1"/>
    </source>
</evidence>
<dbReference type="PROSITE" id="PS50065">
    <property type="entry name" value="HMG_COA_REDUCTASE_4"/>
    <property type="match status" value="1"/>
</dbReference>
<dbReference type="PANTHER" id="PTHR10572:SF24">
    <property type="entry name" value="3-HYDROXY-3-METHYLGLUTARYL-COENZYME A REDUCTASE"/>
    <property type="match status" value="1"/>
</dbReference>
<dbReference type="InterPro" id="IPR002202">
    <property type="entry name" value="HMG_CoA_Rdtase"/>
</dbReference>
<reference evidence="4 5" key="1">
    <citation type="journal article" date="2020" name="Nature">
        <title>Isolation of an archaeon at the prokaryote-eukaryote interface.</title>
        <authorList>
            <person name="Imachi H."/>
            <person name="Nobu M.K."/>
            <person name="Nakahara N."/>
            <person name="Morono Y."/>
            <person name="Ogawara M."/>
            <person name="Takaki Y."/>
            <person name="Takano Y."/>
            <person name="Uematsu K."/>
            <person name="Ikuta T."/>
            <person name="Ito M."/>
            <person name="Matsui Y."/>
            <person name="Miyazaki M."/>
            <person name="Murata K."/>
            <person name="Saito Y."/>
            <person name="Sakai S."/>
            <person name="Song C."/>
            <person name="Tasumi E."/>
            <person name="Yamanaka Y."/>
            <person name="Yamaguchi T."/>
            <person name="Kamagata Y."/>
            <person name="Tamaki H."/>
            <person name="Takai K."/>
        </authorList>
    </citation>
    <scope>NUCLEOTIDE SEQUENCE [LARGE SCALE GENOMIC DNA]</scope>
    <source>
        <strain evidence="4 5">MK-D1</strain>
    </source>
</reference>
<comment type="similarity">
    <text evidence="1 3">Belongs to the HMG-CoA reductase family.</text>
</comment>
<dbReference type="AlphaFoldDB" id="A0A5B9D972"/>
<accession>A0A5B9D972</accession>
<evidence type="ECO:0000313" key="5">
    <source>
        <dbReference type="Proteomes" id="UP000321408"/>
    </source>
</evidence>
<proteinExistence type="inferred from homology"/>
<evidence type="ECO:0000256" key="2">
    <source>
        <dbReference type="ARBA" id="ARBA00023002"/>
    </source>
</evidence>
<organism evidence="4 5">
    <name type="scientific">Promethearchaeum syntrophicum</name>
    <dbReference type="NCBI Taxonomy" id="2594042"/>
    <lineage>
        <taxon>Archaea</taxon>
        <taxon>Promethearchaeati</taxon>
        <taxon>Promethearchaeota</taxon>
        <taxon>Promethearchaeia</taxon>
        <taxon>Promethearchaeales</taxon>
        <taxon>Promethearchaeaceae</taxon>
        <taxon>Promethearchaeum</taxon>
    </lineage>
</organism>
<dbReference type="GO" id="GO:0004420">
    <property type="term" value="F:hydroxymethylglutaryl-CoA reductase (NADPH) activity"/>
    <property type="evidence" value="ECO:0007669"/>
    <property type="project" value="InterPro"/>
</dbReference>
<dbReference type="PANTHER" id="PTHR10572">
    <property type="entry name" value="3-HYDROXY-3-METHYLGLUTARYL-COENZYME A REDUCTASE"/>
    <property type="match status" value="1"/>
</dbReference>
<dbReference type="EMBL" id="CP042905">
    <property type="protein sequence ID" value="QEE15387.1"/>
    <property type="molecule type" value="Genomic_DNA"/>
</dbReference>
<reference evidence="4 5" key="2">
    <citation type="journal article" date="2024" name="Int. J. Syst. Evol. Microbiol.">
        <title>Promethearchaeum syntrophicum gen. nov., sp. nov., an anaerobic, obligately syntrophic archaeon, the first isolate of the lineage 'Asgard' archaea, and proposal of the new archaeal phylum Promethearchaeota phyl. nov. and kingdom Promethearchaeati regn. nov.</title>
        <authorList>
            <person name="Imachi H."/>
            <person name="Nobu M.K."/>
            <person name="Kato S."/>
            <person name="Takaki Y."/>
            <person name="Miyazaki M."/>
            <person name="Miyata M."/>
            <person name="Ogawara M."/>
            <person name="Saito Y."/>
            <person name="Sakai S."/>
            <person name="Tahara Y.O."/>
            <person name="Takano Y."/>
            <person name="Tasumi E."/>
            <person name="Uematsu K."/>
            <person name="Yoshimura T."/>
            <person name="Itoh T."/>
            <person name="Ohkuma M."/>
            <person name="Takai K."/>
        </authorList>
    </citation>
    <scope>NUCLEOTIDE SEQUENCE [LARGE SCALE GENOMIC DNA]</scope>
    <source>
        <strain evidence="4 5">MK-D1</strain>
    </source>
</reference>
<dbReference type="InterPro" id="IPR009023">
    <property type="entry name" value="HMG_CoA_Rdtase_NAD(P)-bd_sf"/>
</dbReference>
<sequence>MKKDHSKISGFHKLSFFERQACISKLVNLEKDERQILENYGYFNDEQLDMMSENVIGCYSLPFSIATNFKINDVDYLIPMVTEEASVVAAASNGARIARKSGGFRSEPVNSIMIGQIQLTNFTNSDYVKKILMENTDYLIKIANLCDKTLVQMGGGAQSLEVREISTERGQMIILHLFVNVLDAMGANTVNTMVEKIAHVIIEKEIVKAQINLKIISNLAIYRVAISSAVFNKDLIGGKRIIERILDAQAFAKADPFRAATANKGIMNGIDALAIATGNDVRAIEAGAHAFASLNGNYGPLTDYYVDNDDNLVGTIEIPMPMATFGGIINKHPMSKIALKILDVKNADELSQIAAALGLAQNFAALRALADEGIQSGHMKLHSRK</sequence>
<dbReference type="KEGG" id="psyt:DSAG12_01212"/>